<dbReference type="EMBL" id="CAXLJM020000107">
    <property type="protein sequence ID" value="CAL8134946.1"/>
    <property type="molecule type" value="Genomic_DNA"/>
</dbReference>
<organism evidence="2 3">
    <name type="scientific">Orchesella dallaii</name>
    <dbReference type="NCBI Taxonomy" id="48710"/>
    <lineage>
        <taxon>Eukaryota</taxon>
        <taxon>Metazoa</taxon>
        <taxon>Ecdysozoa</taxon>
        <taxon>Arthropoda</taxon>
        <taxon>Hexapoda</taxon>
        <taxon>Collembola</taxon>
        <taxon>Entomobryomorpha</taxon>
        <taxon>Entomobryoidea</taxon>
        <taxon>Orchesellidae</taxon>
        <taxon>Orchesellinae</taxon>
        <taxon>Orchesella</taxon>
    </lineage>
</organism>
<evidence type="ECO:0000256" key="1">
    <source>
        <dbReference type="SAM" id="MobiDB-lite"/>
    </source>
</evidence>
<reference evidence="2 3" key="1">
    <citation type="submission" date="2024-08" db="EMBL/GenBank/DDBJ databases">
        <authorList>
            <person name="Cucini C."/>
            <person name="Frati F."/>
        </authorList>
    </citation>
    <scope>NUCLEOTIDE SEQUENCE [LARGE SCALE GENOMIC DNA]</scope>
</reference>
<accession>A0ABP1RST6</accession>
<dbReference type="Proteomes" id="UP001642540">
    <property type="component" value="Unassembled WGS sequence"/>
</dbReference>
<gene>
    <name evidence="2" type="ORF">ODALV1_LOCUS25758</name>
</gene>
<protein>
    <submittedName>
        <fullName evidence="2">Uncharacterized protein</fullName>
    </submittedName>
</protein>
<sequence>MPGRGAAGRGAAGRNKKTSIADIMFEKVEVKHRGATTIKCKCILCLALLVVRESIGNLTSHFRVCPGNPETGYEQLKNIDAKETYLWKQYDYFCAPGETCTRPELEEIELFFKPFWEELEKEEKEIELEPETPEEIRKEISRLENAMQSMQLESTMKIRRLEEKLEVAERRQPVVAMQEPVVAIQEPDSGLPSRENSEEPEVANESQRRFFRFIPL</sequence>
<evidence type="ECO:0000313" key="3">
    <source>
        <dbReference type="Proteomes" id="UP001642540"/>
    </source>
</evidence>
<name>A0ABP1RST6_9HEXA</name>
<feature type="region of interest" description="Disordered" evidence="1">
    <location>
        <begin position="178"/>
        <end position="206"/>
    </location>
</feature>
<comment type="caution">
    <text evidence="2">The sequence shown here is derived from an EMBL/GenBank/DDBJ whole genome shotgun (WGS) entry which is preliminary data.</text>
</comment>
<proteinExistence type="predicted"/>
<keyword evidence="3" id="KW-1185">Reference proteome</keyword>
<evidence type="ECO:0000313" key="2">
    <source>
        <dbReference type="EMBL" id="CAL8134946.1"/>
    </source>
</evidence>